<feature type="region of interest" description="Disordered" evidence="1">
    <location>
        <begin position="265"/>
        <end position="307"/>
    </location>
</feature>
<feature type="compositionally biased region" description="Polar residues" evidence="1">
    <location>
        <begin position="88"/>
        <end position="101"/>
    </location>
</feature>
<feature type="compositionally biased region" description="Low complexity" evidence="1">
    <location>
        <begin position="270"/>
        <end position="298"/>
    </location>
</feature>
<evidence type="ECO:0000313" key="2">
    <source>
        <dbReference type="EMBL" id="KAF0741796.1"/>
    </source>
</evidence>
<name>A0A6G0XN28_9STRA</name>
<dbReference type="VEuPathDB" id="FungiDB:AeMF1_012495"/>
<evidence type="ECO:0000256" key="1">
    <source>
        <dbReference type="SAM" id="MobiDB-lite"/>
    </source>
</evidence>
<sequence length="307" mass="33857">MGNCTGRDFEAVEARAAGMDLNRQMRAVPASRRYTKPSASFSETFLRPTTKSFMDRNSGSGGAARKKSNRFSLSFMNRQESEIPIAEESSTGRTSQPNSSGRKPAPQTPSTDYYRSDTDDDDGVGIDIDLILGNECDSPGVIHARWGEPDPEDEEVCLEYKANPFKLGFCINCQKQHDLDESGEIRKTKEYKRISTFTVWQLQLPANPNISIAPEAVVGVGRINASYSQRKLRLSTLSDGGGGRESDIDLTEILKQRRDILLQLEEAKRQSAVPPASQEAASQPPRPSTGSTRPSTHRASLDDPSWL</sequence>
<protein>
    <submittedName>
        <fullName evidence="2">Uncharacterized protein</fullName>
    </submittedName>
</protein>
<proteinExistence type="predicted"/>
<gene>
    <name evidence="2" type="ORF">Ae201684_002989</name>
</gene>
<comment type="caution">
    <text evidence="2">The sequence shown here is derived from an EMBL/GenBank/DDBJ whole genome shotgun (WGS) entry which is preliminary data.</text>
</comment>
<dbReference type="AlphaFoldDB" id="A0A6G0XN28"/>
<reference evidence="2 3" key="1">
    <citation type="submission" date="2019-07" db="EMBL/GenBank/DDBJ databases">
        <title>Genomics analysis of Aphanomyces spp. identifies a new class of oomycete effector associated with host adaptation.</title>
        <authorList>
            <person name="Gaulin E."/>
        </authorList>
    </citation>
    <scope>NUCLEOTIDE SEQUENCE [LARGE SCALE GENOMIC DNA]</scope>
    <source>
        <strain evidence="2 3">ATCC 201684</strain>
    </source>
</reference>
<feature type="compositionally biased region" description="Polar residues" evidence="1">
    <location>
        <begin position="37"/>
        <end position="58"/>
    </location>
</feature>
<organism evidence="2 3">
    <name type="scientific">Aphanomyces euteiches</name>
    <dbReference type="NCBI Taxonomy" id="100861"/>
    <lineage>
        <taxon>Eukaryota</taxon>
        <taxon>Sar</taxon>
        <taxon>Stramenopiles</taxon>
        <taxon>Oomycota</taxon>
        <taxon>Saprolegniomycetes</taxon>
        <taxon>Saprolegniales</taxon>
        <taxon>Verrucalvaceae</taxon>
        <taxon>Aphanomyces</taxon>
    </lineage>
</organism>
<dbReference type="Proteomes" id="UP000481153">
    <property type="component" value="Unassembled WGS sequence"/>
</dbReference>
<keyword evidence="3" id="KW-1185">Reference proteome</keyword>
<evidence type="ECO:0000313" key="3">
    <source>
        <dbReference type="Proteomes" id="UP000481153"/>
    </source>
</evidence>
<feature type="region of interest" description="Disordered" evidence="1">
    <location>
        <begin position="25"/>
        <end position="121"/>
    </location>
</feature>
<accession>A0A6G0XN28</accession>
<dbReference type="EMBL" id="VJMJ01000034">
    <property type="protein sequence ID" value="KAF0741796.1"/>
    <property type="molecule type" value="Genomic_DNA"/>
</dbReference>